<accession>A0A0B2UDX7</accession>
<dbReference type="Proteomes" id="UP000031056">
    <property type="component" value="Unassembled WGS sequence"/>
</dbReference>
<name>A0A0B2UDX7_9MICR</name>
<gene>
    <name evidence="1" type="ORF">M896_091690</name>
</gene>
<protein>
    <recommendedName>
        <fullName evidence="3">PH domain-containing protein</fullName>
    </recommendedName>
</protein>
<dbReference type="OrthoDB" id="2190266at2759"/>
<evidence type="ECO:0000313" key="1">
    <source>
        <dbReference type="EMBL" id="KHN69241.1"/>
    </source>
</evidence>
<sequence>MEKETDGLNGTSISSEDILMDILGYYDEVSEDCCVEKEISECHSTECQNDNDYAEDVYSDDEQEYTICDLDSYAVNADMDYAEYNCTEDVSHNGPDERMNQNDDLNINEFYLVQERLKCAPLACLYDDSETYCERSTNHNANELSVKTSSLDDQPGSTACIISDIDDQHEHTEFTVNESTKCTSNESIACTINENTSDNQYEPIEYTINESLDDQCESTECTINEHALERVSTDIQGMSEKEAELRDQVVEIFCSTPKIDANNILFDRMTVNRICIDEAIFVSADEYENTNAQRKTKKDHSINNDDTKCTDSRMYSFSKEDALTSELNTDVTMDEETMKVFKEMEKRTSEVDSSCASVSGDVPRQKFVIDQEEVFLKIEDVIRLNDLKHRNLIGKMHKKGRNGRYQYNWFTLRKNFFTCYSRKGWRMVPGALLENDGNLKDPEQDMFFLKRKYTLDLLCTKIYLLNKKKWYGCISANSWTEDGLIDITEDTKIMKIVPVKRHFVVVLKKNLVKTEIHMKELSFMLKNGDATYFYKSKCIDTFLSWIIAFAFRQGRIACNIG</sequence>
<keyword evidence="2" id="KW-1185">Reference proteome</keyword>
<organism evidence="1 2">
    <name type="scientific">Ordospora colligata OC4</name>
    <dbReference type="NCBI Taxonomy" id="1354746"/>
    <lineage>
        <taxon>Eukaryota</taxon>
        <taxon>Fungi</taxon>
        <taxon>Fungi incertae sedis</taxon>
        <taxon>Microsporidia</taxon>
        <taxon>Ordosporidae</taxon>
        <taxon>Ordospora</taxon>
    </lineage>
</organism>
<dbReference type="EMBL" id="JOKQ01000009">
    <property type="protein sequence ID" value="KHN69241.1"/>
    <property type="molecule type" value="Genomic_DNA"/>
</dbReference>
<dbReference type="RefSeq" id="XP_014563283.1">
    <property type="nucleotide sequence ID" value="XM_014707797.1"/>
</dbReference>
<proteinExistence type="predicted"/>
<dbReference type="HOGENOM" id="CLU_485788_0_0_1"/>
<evidence type="ECO:0008006" key="3">
    <source>
        <dbReference type="Google" id="ProtNLM"/>
    </source>
</evidence>
<dbReference type="InParanoid" id="A0A0B2UDX7"/>
<evidence type="ECO:0000313" key="2">
    <source>
        <dbReference type="Proteomes" id="UP000031056"/>
    </source>
</evidence>
<dbReference type="GeneID" id="26262382"/>
<dbReference type="AlphaFoldDB" id="A0A0B2UDX7"/>
<reference evidence="1 2" key="1">
    <citation type="journal article" date="2014" name="MBio">
        <title>The Ordospora colligata genome; evolution of extreme reduction in microsporidia and host-to-parasite horizontal gene transfer.</title>
        <authorList>
            <person name="Pombert J.-F."/>
            <person name="Haag K.L."/>
            <person name="Beidas S."/>
            <person name="Ebert D."/>
            <person name="Keeling P.J."/>
        </authorList>
    </citation>
    <scope>NUCLEOTIDE SEQUENCE [LARGE SCALE GENOMIC DNA]</scope>
    <source>
        <strain evidence="1 2">OC4</strain>
    </source>
</reference>
<comment type="caution">
    <text evidence="1">The sequence shown here is derived from an EMBL/GenBank/DDBJ whole genome shotgun (WGS) entry which is preliminary data.</text>
</comment>
<dbReference type="VEuPathDB" id="MicrosporidiaDB:M896_091690"/>